<dbReference type="Gene3D" id="3.40.50.2300">
    <property type="match status" value="1"/>
</dbReference>
<dbReference type="SMART" id="SM00448">
    <property type="entry name" value="REC"/>
    <property type="match status" value="1"/>
</dbReference>
<evidence type="ECO:0000256" key="1">
    <source>
        <dbReference type="PROSITE-ProRule" id="PRU00169"/>
    </source>
</evidence>
<dbReference type="InterPro" id="IPR001789">
    <property type="entry name" value="Sig_transdc_resp-reg_receiver"/>
</dbReference>
<evidence type="ECO:0000313" key="4">
    <source>
        <dbReference type="Proteomes" id="UP000807825"/>
    </source>
</evidence>
<evidence type="ECO:0000313" key="3">
    <source>
        <dbReference type="EMBL" id="MBI5249283.1"/>
    </source>
</evidence>
<dbReference type="EMBL" id="JACRDE010000202">
    <property type="protein sequence ID" value="MBI5249283.1"/>
    <property type="molecule type" value="Genomic_DNA"/>
</dbReference>
<dbReference type="PANTHER" id="PTHR44520:SF2">
    <property type="entry name" value="RESPONSE REGULATOR RCP1"/>
    <property type="match status" value="1"/>
</dbReference>
<dbReference type="PROSITE" id="PS50110">
    <property type="entry name" value="RESPONSE_REGULATORY"/>
    <property type="match status" value="1"/>
</dbReference>
<reference evidence="3" key="1">
    <citation type="submission" date="2020-07" db="EMBL/GenBank/DDBJ databases">
        <title>Huge and variable diversity of episymbiotic CPR bacteria and DPANN archaea in groundwater ecosystems.</title>
        <authorList>
            <person name="He C.Y."/>
            <person name="Keren R."/>
            <person name="Whittaker M."/>
            <person name="Farag I.F."/>
            <person name="Doudna J."/>
            <person name="Cate J.H.D."/>
            <person name="Banfield J.F."/>
        </authorList>
    </citation>
    <scope>NUCLEOTIDE SEQUENCE</scope>
    <source>
        <strain evidence="3">NC_groundwater_1664_Pr3_B-0.1um_52_9</strain>
    </source>
</reference>
<sequence length="154" mass="17194">MNLTGTEYRCIYLMLVEDNPVDVLLIEEALKGSSVQVCLDVATDGEEALDLLRDRCKNDTDGPCPDLILLDLNLPEKSGKEVLKEIKQDHSLRHIPVVILTTSDAHEDILETYELQASCFITKPMDAENFMQAILSVQGFWCGVAKLPSRMANQ</sequence>
<dbReference type="InterPro" id="IPR052893">
    <property type="entry name" value="TCS_response_regulator"/>
</dbReference>
<name>A0A9D6YZW0_9BACT</name>
<dbReference type="Pfam" id="PF00072">
    <property type="entry name" value="Response_reg"/>
    <property type="match status" value="1"/>
</dbReference>
<dbReference type="AlphaFoldDB" id="A0A9D6YZW0"/>
<feature type="domain" description="Response regulatory" evidence="2">
    <location>
        <begin position="12"/>
        <end position="138"/>
    </location>
</feature>
<feature type="modified residue" description="4-aspartylphosphate" evidence="1">
    <location>
        <position position="71"/>
    </location>
</feature>
<dbReference type="InterPro" id="IPR011006">
    <property type="entry name" value="CheY-like_superfamily"/>
</dbReference>
<dbReference type="GO" id="GO:0000160">
    <property type="term" value="P:phosphorelay signal transduction system"/>
    <property type="evidence" value="ECO:0007669"/>
    <property type="project" value="InterPro"/>
</dbReference>
<proteinExistence type="predicted"/>
<dbReference type="PANTHER" id="PTHR44520">
    <property type="entry name" value="RESPONSE REGULATOR RCP1-RELATED"/>
    <property type="match status" value="1"/>
</dbReference>
<dbReference type="CDD" id="cd17557">
    <property type="entry name" value="REC_Rcp-like"/>
    <property type="match status" value="1"/>
</dbReference>
<protein>
    <submittedName>
        <fullName evidence="3">Response regulator</fullName>
    </submittedName>
</protein>
<keyword evidence="1" id="KW-0597">Phosphoprotein</keyword>
<accession>A0A9D6YZW0</accession>
<gene>
    <name evidence="3" type="ORF">HY912_07295</name>
</gene>
<evidence type="ECO:0000259" key="2">
    <source>
        <dbReference type="PROSITE" id="PS50110"/>
    </source>
</evidence>
<dbReference type="Proteomes" id="UP000807825">
    <property type="component" value="Unassembled WGS sequence"/>
</dbReference>
<comment type="caution">
    <text evidence="3">The sequence shown here is derived from an EMBL/GenBank/DDBJ whole genome shotgun (WGS) entry which is preliminary data.</text>
</comment>
<organism evidence="3 4">
    <name type="scientific">Desulfomonile tiedjei</name>
    <dbReference type="NCBI Taxonomy" id="2358"/>
    <lineage>
        <taxon>Bacteria</taxon>
        <taxon>Pseudomonadati</taxon>
        <taxon>Thermodesulfobacteriota</taxon>
        <taxon>Desulfomonilia</taxon>
        <taxon>Desulfomonilales</taxon>
        <taxon>Desulfomonilaceae</taxon>
        <taxon>Desulfomonile</taxon>
    </lineage>
</organism>
<dbReference type="SUPFAM" id="SSF52172">
    <property type="entry name" value="CheY-like"/>
    <property type="match status" value="1"/>
</dbReference>